<feature type="region of interest" description="Disordered" evidence="5">
    <location>
        <begin position="227"/>
        <end position="258"/>
    </location>
</feature>
<gene>
    <name evidence="8" type="ORF">I6H58_08445</name>
</gene>
<dbReference type="PANTHER" id="PTHR42718:SF39">
    <property type="entry name" value="ACTINORHODIN TRANSPORTER-RELATED"/>
    <property type="match status" value="1"/>
</dbReference>
<dbReference type="EMBL" id="CP066078">
    <property type="protein sequence ID" value="QQC58982.1"/>
    <property type="molecule type" value="Genomic_DNA"/>
</dbReference>
<evidence type="ECO:0000256" key="3">
    <source>
        <dbReference type="ARBA" id="ARBA00022989"/>
    </source>
</evidence>
<feature type="transmembrane region" description="Helical" evidence="6">
    <location>
        <begin position="472"/>
        <end position="490"/>
    </location>
</feature>
<feature type="domain" description="Major facilitator superfamily (MFS) profile" evidence="7">
    <location>
        <begin position="19"/>
        <end position="524"/>
    </location>
</feature>
<keyword evidence="4 6" id="KW-0472">Membrane</keyword>
<accession>A0A7T4T3V5</accession>
<dbReference type="InterPro" id="IPR011701">
    <property type="entry name" value="MFS"/>
</dbReference>
<dbReference type="PRINTS" id="PR01036">
    <property type="entry name" value="TCRTETB"/>
</dbReference>
<protein>
    <submittedName>
        <fullName evidence="8">MFS transporter</fullName>
    </submittedName>
</protein>
<feature type="transmembrane region" description="Helical" evidence="6">
    <location>
        <begin position="289"/>
        <end position="308"/>
    </location>
</feature>
<keyword evidence="3 6" id="KW-1133">Transmembrane helix</keyword>
<dbReference type="InterPro" id="IPR020846">
    <property type="entry name" value="MFS_dom"/>
</dbReference>
<sequence length="528" mass="53882">MPSETRTGDTAFDPTQRRLLTLTLVPLFMSLLSVSIVNVILPSVQADIGASSSALQWVLSGYALAFGVVLVAAGRAGDVFGRAKLFIAGVVLFGAGSLVAGLAPTPLVLNLARVVMGLGSGLLNPQVIGLMQQYFSGTQRGRAFGIFGGIVGVSVAIGPVLGGLLISVLGAGAGWRASLLVNVPICLVALIAAKPFLPASAWEPVPEEHSTSTSSLPVVRRNGAGDGGADGAGSGAGSSDGAGSGRPTRAGGAGASGRRRVDLDPVGLGLFGVAIFLVMLPFVESSAGAWVWIALPVAAALLVAWVRWERRYSARGGEPMVDMGLFRTRSFANGSLLIALYFVGMTSVWVLIALYMQEGMGHTALAAGFIGLPSALASAITAPLAGRKVVQVGRPMVLWGIGLVLTGILLSIGVVVLRESVGLSEWFLLGTMVFVGVGQGLVVSPNQTLTLADVPVRYAGAAGGVLQTGQRVGTSIGIAAITGVAFSVLARTDWNMAVAVGFGLIAVIVVLAGLVGVRDQRQARAERG</sequence>
<evidence type="ECO:0000259" key="7">
    <source>
        <dbReference type="PROSITE" id="PS50850"/>
    </source>
</evidence>
<dbReference type="RefSeq" id="WP_198489989.1">
    <property type="nucleotide sequence ID" value="NZ_CP066078.1"/>
</dbReference>
<feature type="transmembrane region" description="Helical" evidence="6">
    <location>
        <begin position="423"/>
        <end position="443"/>
    </location>
</feature>
<feature type="transmembrane region" description="Helical" evidence="6">
    <location>
        <begin position="54"/>
        <end position="73"/>
    </location>
</feature>
<dbReference type="SUPFAM" id="SSF103473">
    <property type="entry name" value="MFS general substrate transporter"/>
    <property type="match status" value="2"/>
</dbReference>
<evidence type="ECO:0000313" key="8">
    <source>
        <dbReference type="EMBL" id="QQC58982.1"/>
    </source>
</evidence>
<comment type="subcellular location">
    <subcellularLocation>
        <location evidence="1">Cell membrane</location>
        <topology evidence="1">Multi-pass membrane protein</topology>
    </subcellularLocation>
</comment>
<feature type="transmembrane region" description="Helical" evidence="6">
    <location>
        <begin position="20"/>
        <end position="42"/>
    </location>
</feature>
<dbReference type="PANTHER" id="PTHR42718">
    <property type="entry name" value="MAJOR FACILITATOR SUPERFAMILY MULTIDRUG TRANSPORTER MFSC"/>
    <property type="match status" value="1"/>
</dbReference>
<dbReference type="InterPro" id="IPR036259">
    <property type="entry name" value="MFS_trans_sf"/>
</dbReference>
<dbReference type="Gene3D" id="1.20.1250.20">
    <property type="entry name" value="MFS general substrate transporter like domains"/>
    <property type="match status" value="1"/>
</dbReference>
<feature type="transmembrane region" description="Helical" evidence="6">
    <location>
        <begin position="362"/>
        <end position="385"/>
    </location>
</feature>
<dbReference type="Gene3D" id="1.20.1720.10">
    <property type="entry name" value="Multidrug resistance protein D"/>
    <property type="match status" value="1"/>
</dbReference>
<dbReference type="Proteomes" id="UP000595221">
    <property type="component" value="Chromosome"/>
</dbReference>
<evidence type="ECO:0000256" key="5">
    <source>
        <dbReference type="SAM" id="MobiDB-lite"/>
    </source>
</evidence>
<dbReference type="CDD" id="cd17321">
    <property type="entry name" value="MFS_MMR_MDR_like"/>
    <property type="match status" value="1"/>
</dbReference>
<dbReference type="GO" id="GO:0022857">
    <property type="term" value="F:transmembrane transporter activity"/>
    <property type="evidence" value="ECO:0007669"/>
    <property type="project" value="InterPro"/>
</dbReference>
<feature type="transmembrane region" description="Helical" evidence="6">
    <location>
        <begin position="336"/>
        <end position="356"/>
    </location>
</feature>
<proteinExistence type="predicted"/>
<evidence type="ECO:0000256" key="1">
    <source>
        <dbReference type="ARBA" id="ARBA00004651"/>
    </source>
</evidence>
<keyword evidence="2 6" id="KW-0812">Transmembrane</keyword>
<name>A0A7T4T3V5_9MICC</name>
<feature type="transmembrane region" description="Helical" evidence="6">
    <location>
        <begin position="143"/>
        <end position="169"/>
    </location>
</feature>
<reference evidence="8 9" key="1">
    <citation type="submission" date="2020-12" db="EMBL/GenBank/DDBJ databases">
        <title>FDA dAtabase for Regulatory Grade micrObial Sequences (FDA-ARGOS): Supporting development and validation of Infectious Disease Dx tests.</title>
        <authorList>
            <person name="Sproer C."/>
            <person name="Gronow S."/>
            <person name="Severitt S."/>
            <person name="Schroder I."/>
            <person name="Tallon L."/>
            <person name="Sadzewicz L."/>
            <person name="Zhao X."/>
            <person name="Boylan J."/>
            <person name="Ott S."/>
            <person name="Bowen H."/>
            <person name="Vavikolanu K."/>
            <person name="Mehta A."/>
            <person name="Aluvathingal J."/>
            <person name="Nadendla S."/>
            <person name="Lowell S."/>
            <person name="Myers T."/>
            <person name="Yan Y."/>
            <person name="Sichtig H."/>
        </authorList>
    </citation>
    <scope>NUCLEOTIDE SEQUENCE [LARGE SCALE GENOMIC DNA]</scope>
    <source>
        <strain evidence="8 9">FDAARGOS_1001</strain>
    </source>
</reference>
<dbReference type="AlphaFoldDB" id="A0A7T4T3V5"/>
<dbReference type="GO" id="GO:0005886">
    <property type="term" value="C:plasma membrane"/>
    <property type="evidence" value="ECO:0007669"/>
    <property type="project" value="UniProtKB-SubCell"/>
</dbReference>
<feature type="transmembrane region" description="Helical" evidence="6">
    <location>
        <begin position="397"/>
        <end position="417"/>
    </location>
</feature>
<feature type="compositionally biased region" description="Gly residues" evidence="5">
    <location>
        <begin position="227"/>
        <end position="244"/>
    </location>
</feature>
<dbReference type="Pfam" id="PF07690">
    <property type="entry name" value="MFS_1"/>
    <property type="match status" value="2"/>
</dbReference>
<evidence type="ECO:0000313" key="9">
    <source>
        <dbReference type="Proteomes" id="UP000595221"/>
    </source>
</evidence>
<evidence type="ECO:0000256" key="2">
    <source>
        <dbReference type="ARBA" id="ARBA00022692"/>
    </source>
</evidence>
<evidence type="ECO:0000256" key="4">
    <source>
        <dbReference type="ARBA" id="ARBA00023136"/>
    </source>
</evidence>
<dbReference type="PROSITE" id="PS50850">
    <property type="entry name" value="MFS"/>
    <property type="match status" value="1"/>
</dbReference>
<feature type="transmembrane region" description="Helical" evidence="6">
    <location>
        <begin position="266"/>
        <end position="283"/>
    </location>
</feature>
<feature type="transmembrane region" description="Helical" evidence="6">
    <location>
        <begin position="496"/>
        <end position="517"/>
    </location>
</feature>
<feature type="transmembrane region" description="Helical" evidence="6">
    <location>
        <begin position="85"/>
        <end position="105"/>
    </location>
</feature>
<organism evidence="8 9">
    <name type="scientific">Rothia kristinae</name>
    <dbReference type="NCBI Taxonomy" id="37923"/>
    <lineage>
        <taxon>Bacteria</taxon>
        <taxon>Bacillati</taxon>
        <taxon>Actinomycetota</taxon>
        <taxon>Actinomycetes</taxon>
        <taxon>Micrococcales</taxon>
        <taxon>Micrococcaceae</taxon>
        <taxon>Rothia</taxon>
    </lineage>
</organism>
<evidence type="ECO:0000256" key="6">
    <source>
        <dbReference type="SAM" id="Phobius"/>
    </source>
</evidence>